<dbReference type="PRINTS" id="PR00081">
    <property type="entry name" value="GDHRDH"/>
</dbReference>
<feature type="domain" description="Ubiquitin-like" evidence="1">
    <location>
        <begin position="17"/>
        <end position="79"/>
    </location>
</feature>
<proteinExistence type="predicted"/>
<evidence type="ECO:0000313" key="3">
    <source>
        <dbReference type="Proteomes" id="UP001050691"/>
    </source>
</evidence>
<dbReference type="EMBL" id="BPWL01000009">
    <property type="protein sequence ID" value="GJJ14168.1"/>
    <property type="molecule type" value="Genomic_DNA"/>
</dbReference>
<dbReference type="InterPro" id="IPR000626">
    <property type="entry name" value="Ubiquitin-like_dom"/>
</dbReference>
<dbReference type="Pfam" id="PF11976">
    <property type="entry name" value="Rad60-SLD"/>
    <property type="match status" value="1"/>
</dbReference>
<dbReference type="InterPro" id="IPR029071">
    <property type="entry name" value="Ubiquitin-like_domsf"/>
</dbReference>
<accession>A0AAV5AM63</accession>
<dbReference type="Proteomes" id="UP001050691">
    <property type="component" value="Unassembled WGS sequence"/>
</dbReference>
<dbReference type="AlphaFoldDB" id="A0AAV5AM63"/>
<dbReference type="SUPFAM" id="SSF54236">
    <property type="entry name" value="Ubiquitin-like"/>
    <property type="match status" value="1"/>
</dbReference>
<dbReference type="PANTHER" id="PTHR43431">
    <property type="entry name" value="OXIDOREDUCTASE, SHORT CHAIN DEHYDROGENASE/REDUCTASE FAMILY (AFU_ORTHOLOGUE AFUA_5G14000)"/>
    <property type="match status" value="1"/>
</dbReference>
<dbReference type="SMART" id="SM00213">
    <property type="entry name" value="UBQ"/>
    <property type="match status" value="1"/>
</dbReference>
<protein>
    <recommendedName>
        <fullName evidence="1">Ubiquitin-like domain-containing protein</fullName>
    </recommendedName>
</protein>
<dbReference type="InterPro" id="IPR036291">
    <property type="entry name" value="NAD(P)-bd_dom_sf"/>
</dbReference>
<dbReference type="Gene3D" id="3.10.20.90">
    <property type="entry name" value="Phosphatidylinositol 3-kinase Catalytic Subunit, Chain A, domain 1"/>
    <property type="match status" value="1"/>
</dbReference>
<keyword evidence="3" id="KW-1185">Reference proteome</keyword>
<evidence type="ECO:0000313" key="2">
    <source>
        <dbReference type="EMBL" id="GJJ14168.1"/>
    </source>
</evidence>
<dbReference type="PANTHER" id="PTHR43431:SF7">
    <property type="entry name" value="OXIDOREDUCTASE, SHORT CHAIN DEHYDROGENASE_REDUCTASE FAMILY (AFU_ORTHOLOGUE AFUA_5G14000)"/>
    <property type="match status" value="1"/>
</dbReference>
<sequence>MSDNEEQQEPKVEDSNAPINIKVLSSTGEEVFFKIKKNTKLTKLQGAYANKVGKDVNNIRFLYDGERINEDDTPASLGMIWFFSHRALQDDGDAIDVMVQQVGGSDDKKNDALCHVDCDLPSERGEFIYITSYSLGFNLKHNSTSTLPTDLNSHMAAARRAILVVAGIGNGSGTGASSARLFAKNGYQVALLARNADYLKKLADEINADGGQAEGFPVKEYSFDILHDTFSAIKKRFSDGDIRVGIYNAGFGVWKPFLDVTPEDLQKSLDSNITGAFAFSREIILALKQLPPDENRVKGTLIFTGATASTRGNVVTSAFASGKFALRALSQSLAKEFGKEDIHINLDSKVAHSIIDGGIITDRVRERRNDPEWEANEAVRLAPESIAKSYLYLAQQDRSAWTWELDLRPAHEKW</sequence>
<dbReference type="CDD" id="cd16116">
    <property type="entry name" value="Ubl_Smt3_like"/>
    <property type="match status" value="1"/>
</dbReference>
<evidence type="ECO:0000259" key="1">
    <source>
        <dbReference type="PROSITE" id="PS50053"/>
    </source>
</evidence>
<dbReference type="Pfam" id="PF00106">
    <property type="entry name" value="adh_short"/>
    <property type="match status" value="1"/>
</dbReference>
<organism evidence="2 3">
    <name type="scientific">Clathrus columnatus</name>
    <dbReference type="NCBI Taxonomy" id="1419009"/>
    <lineage>
        <taxon>Eukaryota</taxon>
        <taxon>Fungi</taxon>
        <taxon>Dikarya</taxon>
        <taxon>Basidiomycota</taxon>
        <taxon>Agaricomycotina</taxon>
        <taxon>Agaricomycetes</taxon>
        <taxon>Phallomycetidae</taxon>
        <taxon>Phallales</taxon>
        <taxon>Clathraceae</taxon>
        <taxon>Clathrus</taxon>
    </lineage>
</organism>
<name>A0AAV5AM63_9AGAM</name>
<dbReference type="PROSITE" id="PS50053">
    <property type="entry name" value="UBIQUITIN_2"/>
    <property type="match status" value="1"/>
</dbReference>
<dbReference type="InterPro" id="IPR022617">
    <property type="entry name" value="Rad60/SUMO-like_dom"/>
</dbReference>
<dbReference type="Gene3D" id="3.40.50.720">
    <property type="entry name" value="NAD(P)-binding Rossmann-like Domain"/>
    <property type="match status" value="1"/>
</dbReference>
<comment type="caution">
    <text evidence="2">The sequence shown here is derived from an EMBL/GenBank/DDBJ whole genome shotgun (WGS) entry which is preliminary data.</text>
</comment>
<reference evidence="2" key="1">
    <citation type="submission" date="2021-10" db="EMBL/GenBank/DDBJ databases">
        <title>De novo Genome Assembly of Clathrus columnatus (Basidiomycota, Fungi) Using Illumina and Nanopore Sequence Data.</title>
        <authorList>
            <person name="Ogiso-Tanaka E."/>
            <person name="Itagaki H."/>
            <person name="Hosoya T."/>
            <person name="Hosaka K."/>
        </authorList>
    </citation>
    <scope>NUCLEOTIDE SEQUENCE</scope>
    <source>
        <strain evidence="2">MO-923</strain>
    </source>
</reference>
<dbReference type="SUPFAM" id="SSF51735">
    <property type="entry name" value="NAD(P)-binding Rossmann-fold domains"/>
    <property type="match status" value="1"/>
</dbReference>
<gene>
    <name evidence="2" type="ORF">Clacol_008429</name>
</gene>
<dbReference type="InterPro" id="IPR002347">
    <property type="entry name" value="SDR_fam"/>
</dbReference>